<dbReference type="Proteomes" id="UP001281147">
    <property type="component" value="Unassembled WGS sequence"/>
</dbReference>
<comment type="caution">
    <text evidence="1">The sequence shown here is derived from an EMBL/GenBank/DDBJ whole genome shotgun (WGS) entry which is preliminary data.</text>
</comment>
<keyword evidence="2" id="KW-1185">Reference proteome</keyword>
<evidence type="ECO:0000313" key="2">
    <source>
        <dbReference type="Proteomes" id="UP001281147"/>
    </source>
</evidence>
<sequence>MVYTGKPSAGCENCRKAKKSCDQQLPACGRCARLGKACGGYRDLSTLIFKDETPNFVRRTSSQSDKSQNGGSSAAVFRQPSPDIDTVAKQFFFEQFVTPNYLAFLDGVPPDDFLMKFIMPCALAAIATRNDDAHGRERARRCYVDAITATQAALRDPDKRIAWEHKTSMIFWKHHVDGSAQVLQLRGRGQIRTKAGSALFRELRDNIVINALMAEVEVPDYVVEWTQLLEFDPLQTPSDQITLLTARAASIRAAFRTGSKSDEELAELADTLEEDLLSWSERTLAPGSFCAFDNVRNPNSPHACNGNRHVYKSPQAYRHWNKWRCLRVLLSRTQEALWRRSWPVLVQSHRIHDSEHYKSIRNQMVAELCIASAWAFGNDSSAEPSKGSISYSYLMVMGLTVAGTCLLENLASPIRSPNGNRMILVNEPLHTDPFSQTSTQLARVTERLDYIADKVGIRWAAPMSKFLKGDANIYFDLSRSRVVNNEELEEALYGQVLSLDEVVNLWVMEDP</sequence>
<dbReference type="EMBL" id="JAUTXU010000181">
    <property type="protein sequence ID" value="KAK3700727.1"/>
    <property type="molecule type" value="Genomic_DNA"/>
</dbReference>
<evidence type="ECO:0000313" key="1">
    <source>
        <dbReference type="EMBL" id="KAK3700727.1"/>
    </source>
</evidence>
<name>A0ACC3MQ19_9PEZI</name>
<accession>A0ACC3MQ19</accession>
<proteinExistence type="predicted"/>
<reference evidence="1" key="1">
    <citation type="submission" date="2023-07" db="EMBL/GenBank/DDBJ databases">
        <title>Black Yeasts Isolated from many extreme environments.</title>
        <authorList>
            <person name="Coleine C."/>
            <person name="Stajich J.E."/>
            <person name="Selbmann L."/>
        </authorList>
    </citation>
    <scope>NUCLEOTIDE SEQUENCE</scope>
    <source>
        <strain evidence="1">CCFEE 5714</strain>
    </source>
</reference>
<organism evidence="1 2">
    <name type="scientific">Vermiconidia calcicola</name>
    <dbReference type="NCBI Taxonomy" id="1690605"/>
    <lineage>
        <taxon>Eukaryota</taxon>
        <taxon>Fungi</taxon>
        <taxon>Dikarya</taxon>
        <taxon>Ascomycota</taxon>
        <taxon>Pezizomycotina</taxon>
        <taxon>Dothideomycetes</taxon>
        <taxon>Dothideomycetidae</taxon>
        <taxon>Mycosphaerellales</taxon>
        <taxon>Extremaceae</taxon>
        <taxon>Vermiconidia</taxon>
    </lineage>
</organism>
<gene>
    <name evidence="1" type="ORF">LTR37_015809</name>
</gene>
<protein>
    <submittedName>
        <fullName evidence="1">Uncharacterized protein</fullName>
    </submittedName>
</protein>